<feature type="modified residue" description="4-aspartylphosphate" evidence="11">
    <location>
        <position position="607"/>
    </location>
</feature>
<evidence type="ECO:0000259" key="13">
    <source>
        <dbReference type="PROSITE" id="PS50109"/>
    </source>
</evidence>
<dbReference type="PANTHER" id="PTHR45339:SF1">
    <property type="entry name" value="HYBRID SIGNAL TRANSDUCTION HISTIDINE KINASE J"/>
    <property type="match status" value="1"/>
</dbReference>
<dbReference type="PANTHER" id="PTHR45339">
    <property type="entry name" value="HYBRID SIGNAL TRANSDUCTION HISTIDINE KINASE J"/>
    <property type="match status" value="1"/>
</dbReference>
<dbReference type="GO" id="GO:0000155">
    <property type="term" value="F:phosphorelay sensor kinase activity"/>
    <property type="evidence" value="ECO:0007669"/>
    <property type="project" value="InterPro"/>
</dbReference>
<dbReference type="FunFam" id="1.10.287.130:FF:000002">
    <property type="entry name" value="Two-component osmosensing histidine kinase"/>
    <property type="match status" value="1"/>
</dbReference>
<dbReference type="RefSeq" id="WP_099245522.1">
    <property type="nucleotide sequence ID" value="NZ_FXXP01000002.1"/>
</dbReference>
<dbReference type="FunFam" id="3.30.565.10:FF:000010">
    <property type="entry name" value="Sensor histidine kinase RcsC"/>
    <property type="match status" value="1"/>
</dbReference>
<sequence>MRDGAPDRPPIGGFAKVIDNIPTAVADVLGIVPMWFWETDSDHRFCYFSDSWCRLTHAKKAPYLGMSRRDYFVKISKHSDAAKQHLEDLENHRPFRDFVYRHQFQKGQLDWVTTSGDPLFNADGQFIGYRGAAMILSGAVNGSKNAIKAEQELLKRANALEEDVARRQAETEKTNQLLSEVVEAMGDGLMVTSGTEADDPDNRIILTNRAYRRLFNLRKGDIPPNMPLPDYLQLLASRGESARVMKQAKEVNQMLAAGETVMMEVPSSNKFFHTTAAKRPSGGYVLVHTDVTDMQERNLALAKAKDAAEVANQTKSNFLATMSHEIRTPMNGIVGMADLLADTDLSVEQKEFVDTIKGSAVALTTLISDILDFSKIEAGRLELAHEPYDIRSLLREVRDLVGPLAKERGLVLNLDIADNLPSMMMGDGLRLRQVLLNLLGNAIKFTDQGVVEFSAAINEGLVIQVSDSGIGIPVDQLQKIFDPFEQVDSSQSRQHQGTGLGLAITKSLIRAMNGDIFVESSVGHGTDIEVLLPLVLCPGSQPSKSLTDAEVEDLTGMRVLLVEDNKTNQLVVRRILERCGVEITIANNGREAVEKFDPDAVDLVLMDLSMPLMTGLEAAREIRARQLNLGWPYRPILALTGNAFKRDEDRALAAGMDGFLTKPIRKKTLLLALNQHRHTTKETVHPVLEALRKKKATRHTN</sequence>
<dbReference type="InterPro" id="IPR003661">
    <property type="entry name" value="HisK_dim/P_dom"/>
</dbReference>
<dbReference type="SMART" id="SM00387">
    <property type="entry name" value="HATPase_c"/>
    <property type="match status" value="1"/>
</dbReference>
<dbReference type="Gene3D" id="3.40.50.2300">
    <property type="match status" value="1"/>
</dbReference>
<keyword evidence="5" id="KW-0547">Nucleotide-binding</keyword>
<organism evidence="15 16">
    <name type="scientific">Pelagimonas phthalicica</name>
    <dbReference type="NCBI Taxonomy" id="1037362"/>
    <lineage>
        <taxon>Bacteria</taxon>
        <taxon>Pseudomonadati</taxon>
        <taxon>Pseudomonadota</taxon>
        <taxon>Alphaproteobacteria</taxon>
        <taxon>Rhodobacterales</taxon>
        <taxon>Roseobacteraceae</taxon>
        <taxon>Pelagimonas</taxon>
    </lineage>
</organism>
<dbReference type="PRINTS" id="PR00344">
    <property type="entry name" value="BCTRLSENSOR"/>
</dbReference>
<dbReference type="SMART" id="SM00448">
    <property type="entry name" value="REC"/>
    <property type="match status" value="1"/>
</dbReference>
<feature type="domain" description="Response regulatory" evidence="14">
    <location>
        <begin position="558"/>
        <end position="677"/>
    </location>
</feature>
<keyword evidence="8" id="KW-0902">Two-component regulatory system</keyword>
<keyword evidence="12" id="KW-0175">Coiled coil</keyword>
<evidence type="ECO:0000256" key="1">
    <source>
        <dbReference type="ARBA" id="ARBA00000085"/>
    </source>
</evidence>
<dbReference type="SMART" id="SM00388">
    <property type="entry name" value="HisKA"/>
    <property type="match status" value="1"/>
</dbReference>
<dbReference type="Pfam" id="PF02518">
    <property type="entry name" value="HATPase_c"/>
    <property type="match status" value="1"/>
</dbReference>
<dbReference type="CDD" id="cd17546">
    <property type="entry name" value="REC_hyHK_CKI1_RcsC-like"/>
    <property type="match status" value="1"/>
</dbReference>
<evidence type="ECO:0000256" key="7">
    <source>
        <dbReference type="ARBA" id="ARBA00022840"/>
    </source>
</evidence>
<dbReference type="EC" id="2.7.13.3" evidence="2"/>
<reference evidence="16" key="1">
    <citation type="submission" date="2017-05" db="EMBL/GenBank/DDBJ databases">
        <authorList>
            <person name="Rodrigo-Torres L."/>
            <person name="Arahal R. D."/>
            <person name="Lucena T."/>
        </authorList>
    </citation>
    <scope>NUCLEOTIDE SEQUENCE [LARGE SCALE GENOMIC DNA]</scope>
    <source>
        <strain evidence="16">CECT 8649</strain>
    </source>
</reference>
<evidence type="ECO:0000256" key="4">
    <source>
        <dbReference type="ARBA" id="ARBA00022679"/>
    </source>
</evidence>
<dbReference type="InterPro" id="IPR004358">
    <property type="entry name" value="Sig_transdc_His_kin-like_C"/>
</dbReference>
<dbReference type="GO" id="GO:0006355">
    <property type="term" value="P:regulation of DNA-templated transcription"/>
    <property type="evidence" value="ECO:0007669"/>
    <property type="project" value="InterPro"/>
</dbReference>
<accession>A0A238JEL9</accession>
<dbReference type="Gene3D" id="1.10.287.130">
    <property type="match status" value="1"/>
</dbReference>
<dbReference type="SUPFAM" id="SSF55874">
    <property type="entry name" value="ATPase domain of HSP90 chaperone/DNA topoisomerase II/histidine kinase"/>
    <property type="match status" value="1"/>
</dbReference>
<dbReference type="Pfam" id="PF00989">
    <property type="entry name" value="PAS"/>
    <property type="match status" value="1"/>
</dbReference>
<dbReference type="EMBL" id="FXXP01000002">
    <property type="protein sequence ID" value="SMX28286.1"/>
    <property type="molecule type" value="Genomic_DNA"/>
</dbReference>
<evidence type="ECO:0000313" key="15">
    <source>
        <dbReference type="EMBL" id="SMX28286.1"/>
    </source>
</evidence>
<name>A0A238JEL9_9RHOB</name>
<dbReference type="PROSITE" id="PS50109">
    <property type="entry name" value="HIS_KIN"/>
    <property type="match status" value="1"/>
</dbReference>
<evidence type="ECO:0000256" key="2">
    <source>
        <dbReference type="ARBA" id="ARBA00012438"/>
    </source>
</evidence>
<evidence type="ECO:0000256" key="6">
    <source>
        <dbReference type="ARBA" id="ARBA00022777"/>
    </source>
</evidence>
<evidence type="ECO:0000313" key="16">
    <source>
        <dbReference type="Proteomes" id="UP000225972"/>
    </source>
</evidence>
<keyword evidence="3 11" id="KW-0597">Phosphoprotein</keyword>
<dbReference type="InterPro" id="IPR035965">
    <property type="entry name" value="PAS-like_dom_sf"/>
</dbReference>
<proteinExistence type="predicted"/>
<dbReference type="CDD" id="cd00130">
    <property type="entry name" value="PAS"/>
    <property type="match status" value="1"/>
</dbReference>
<dbReference type="InterPro" id="IPR005467">
    <property type="entry name" value="His_kinase_dom"/>
</dbReference>
<keyword evidence="4 15" id="KW-0808">Transferase</keyword>
<dbReference type="Gene3D" id="3.30.450.20">
    <property type="entry name" value="PAS domain"/>
    <property type="match status" value="2"/>
</dbReference>
<dbReference type="AlphaFoldDB" id="A0A238JEL9"/>
<dbReference type="SUPFAM" id="SSF47384">
    <property type="entry name" value="Homodimeric domain of signal transducing histidine kinase"/>
    <property type="match status" value="1"/>
</dbReference>
<evidence type="ECO:0000256" key="9">
    <source>
        <dbReference type="ARBA" id="ARBA00064003"/>
    </source>
</evidence>
<comment type="subunit">
    <text evidence="9">At low DSF concentrations, interacts with RpfF.</text>
</comment>
<dbReference type="InterPro" id="IPR003594">
    <property type="entry name" value="HATPase_dom"/>
</dbReference>
<dbReference type="Pfam" id="PF00512">
    <property type="entry name" value="HisKA"/>
    <property type="match status" value="1"/>
</dbReference>
<dbReference type="Gene3D" id="3.30.565.10">
    <property type="entry name" value="Histidine kinase-like ATPase, C-terminal domain"/>
    <property type="match status" value="1"/>
</dbReference>
<evidence type="ECO:0000256" key="8">
    <source>
        <dbReference type="ARBA" id="ARBA00023012"/>
    </source>
</evidence>
<feature type="coiled-coil region" evidence="12">
    <location>
        <begin position="143"/>
        <end position="170"/>
    </location>
</feature>
<dbReference type="SUPFAM" id="SSF52172">
    <property type="entry name" value="CheY-like"/>
    <property type="match status" value="1"/>
</dbReference>
<evidence type="ECO:0000256" key="5">
    <source>
        <dbReference type="ARBA" id="ARBA00022741"/>
    </source>
</evidence>
<dbReference type="GO" id="GO:0005524">
    <property type="term" value="F:ATP binding"/>
    <property type="evidence" value="ECO:0007669"/>
    <property type="project" value="UniProtKB-KW"/>
</dbReference>
<dbReference type="InterPro" id="IPR001789">
    <property type="entry name" value="Sig_transdc_resp-reg_receiver"/>
</dbReference>
<dbReference type="InterPro" id="IPR000014">
    <property type="entry name" value="PAS"/>
</dbReference>
<feature type="domain" description="Histidine kinase" evidence="13">
    <location>
        <begin position="321"/>
        <end position="536"/>
    </location>
</feature>
<evidence type="ECO:0000256" key="3">
    <source>
        <dbReference type="ARBA" id="ARBA00022553"/>
    </source>
</evidence>
<keyword evidence="6" id="KW-0418">Kinase</keyword>
<dbReference type="Pfam" id="PF00072">
    <property type="entry name" value="Response_reg"/>
    <property type="match status" value="1"/>
</dbReference>
<dbReference type="Pfam" id="PF12860">
    <property type="entry name" value="PAS_7"/>
    <property type="match status" value="1"/>
</dbReference>
<keyword evidence="7" id="KW-0067">ATP-binding</keyword>
<dbReference type="OrthoDB" id="9801651at2"/>
<comment type="catalytic activity">
    <reaction evidence="1">
        <text>ATP + protein L-histidine = ADP + protein N-phospho-L-histidine.</text>
        <dbReference type="EC" id="2.7.13.3"/>
    </reaction>
</comment>
<dbReference type="InterPro" id="IPR011006">
    <property type="entry name" value="CheY-like_superfamily"/>
</dbReference>
<keyword evidence="16" id="KW-1185">Reference proteome</keyword>
<dbReference type="CDD" id="cd00082">
    <property type="entry name" value="HisKA"/>
    <property type="match status" value="1"/>
</dbReference>
<dbReference type="SUPFAM" id="SSF55785">
    <property type="entry name" value="PYP-like sensor domain (PAS domain)"/>
    <property type="match status" value="2"/>
</dbReference>
<evidence type="ECO:0000256" key="12">
    <source>
        <dbReference type="SAM" id="Coils"/>
    </source>
</evidence>
<dbReference type="InterPro" id="IPR036097">
    <property type="entry name" value="HisK_dim/P_sf"/>
</dbReference>
<evidence type="ECO:0000259" key="14">
    <source>
        <dbReference type="PROSITE" id="PS50110"/>
    </source>
</evidence>
<dbReference type="InterPro" id="IPR036890">
    <property type="entry name" value="HATPase_C_sf"/>
</dbReference>
<dbReference type="InterPro" id="IPR013767">
    <property type="entry name" value="PAS_fold"/>
</dbReference>
<protein>
    <recommendedName>
        <fullName evidence="10">Sensory/regulatory protein RpfC</fullName>
        <ecNumber evidence="2">2.7.13.3</ecNumber>
    </recommendedName>
</protein>
<dbReference type="Proteomes" id="UP000225972">
    <property type="component" value="Unassembled WGS sequence"/>
</dbReference>
<dbReference type="CDD" id="cd16922">
    <property type="entry name" value="HATPase_EvgS-ArcB-TorS-like"/>
    <property type="match status" value="1"/>
</dbReference>
<gene>
    <name evidence="15" type="primary">arcB_2</name>
    <name evidence="15" type="ORF">TRP8649_02402</name>
</gene>
<evidence type="ECO:0000256" key="11">
    <source>
        <dbReference type="PROSITE-ProRule" id="PRU00169"/>
    </source>
</evidence>
<evidence type="ECO:0000256" key="10">
    <source>
        <dbReference type="ARBA" id="ARBA00068150"/>
    </source>
</evidence>
<dbReference type="SMART" id="SM00091">
    <property type="entry name" value="PAS"/>
    <property type="match status" value="2"/>
</dbReference>
<dbReference type="PROSITE" id="PS50110">
    <property type="entry name" value="RESPONSE_REGULATORY"/>
    <property type="match status" value="1"/>
</dbReference>